<dbReference type="EMBL" id="JABAFG010000022">
    <property type="protein sequence ID" value="NME29147.1"/>
    <property type="molecule type" value="Genomic_DNA"/>
</dbReference>
<dbReference type="AlphaFoldDB" id="A0A848C1Q0"/>
<sequence length="218" mass="23714">MKEPVGKIFSITQKNTPVPGCTISSQEFQKNGYAFSYFSMAAHTDISAESYAYPKWLHVVAGTLTIYTPDGILQILQTGDSILTPRHIPISMKADIDTIYSELTLQEESTMNDIIKEGNVFQLANLVPYQDGKIINMDIISDPKLKFVVMSLAAGTGLSEHAAPGEALVFALDGTATITYEGTPLTIHKGETIKFAAGARHAVQADDNFKMALLLTLK</sequence>
<protein>
    <submittedName>
        <fullName evidence="2">Cupin domain-containing protein</fullName>
    </submittedName>
</protein>
<dbReference type="PANTHER" id="PTHR37694">
    <property type="entry name" value="SLR8022 PROTEIN"/>
    <property type="match status" value="1"/>
</dbReference>
<dbReference type="Gene3D" id="2.60.120.10">
    <property type="entry name" value="Jelly Rolls"/>
    <property type="match status" value="2"/>
</dbReference>
<reference evidence="2 3" key="1">
    <citation type="submission" date="2020-04" db="EMBL/GenBank/DDBJ databases">
        <authorList>
            <person name="Hitch T.C.A."/>
            <person name="Wylensek D."/>
            <person name="Clavel T."/>
        </authorList>
    </citation>
    <scope>NUCLEOTIDE SEQUENCE [LARGE SCALE GENOMIC DNA]</scope>
    <source>
        <strain evidence="2 3">Oil-RF-744-FAT-WT-6-1</strain>
    </source>
</reference>
<dbReference type="InterPro" id="IPR013096">
    <property type="entry name" value="Cupin_2"/>
</dbReference>
<evidence type="ECO:0000313" key="3">
    <source>
        <dbReference type="Proteomes" id="UP000591071"/>
    </source>
</evidence>
<comment type="caution">
    <text evidence="2">The sequence shown here is derived from an EMBL/GenBank/DDBJ whole genome shotgun (WGS) entry which is preliminary data.</text>
</comment>
<organism evidence="2 3">
    <name type="scientific">Megasphaera hexanoica</name>
    <dbReference type="NCBI Taxonomy" id="1675036"/>
    <lineage>
        <taxon>Bacteria</taxon>
        <taxon>Bacillati</taxon>
        <taxon>Bacillota</taxon>
        <taxon>Negativicutes</taxon>
        <taxon>Veillonellales</taxon>
        <taxon>Veillonellaceae</taxon>
        <taxon>Megasphaera</taxon>
    </lineage>
</organism>
<dbReference type="InterPro" id="IPR011051">
    <property type="entry name" value="RmlC_Cupin_sf"/>
</dbReference>
<evidence type="ECO:0000259" key="1">
    <source>
        <dbReference type="Pfam" id="PF07883"/>
    </source>
</evidence>
<evidence type="ECO:0000313" key="2">
    <source>
        <dbReference type="EMBL" id="NME29147.1"/>
    </source>
</evidence>
<name>A0A848C1Q0_9FIRM</name>
<dbReference type="CDD" id="cd02230">
    <property type="entry name" value="cupin_HP0902-like"/>
    <property type="match status" value="1"/>
</dbReference>
<dbReference type="Proteomes" id="UP000591071">
    <property type="component" value="Unassembled WGS sequence"/>
</dbReference>
<dbReference type="SUPFAM" id="SSF51182">
    <property type="entry name" value="RmlC-like cupins"/>
    <property type="match status" value="2"/>
</dbReference>
<gene>
    <name evidence="2" type="ORF">HF872_11045</name>
</gene>
<proteinExistence type="predicted"/>
<feature type="domain" description="Cupin type-2" evidence="1">
    <location>
        <begin position="149"/>
        <end position="214"/>
    </location>
</feature>
<dbReference type="InterPro" id="IPR014710">
    <property type="entry name" value="RmlC-like_jellyroll"/>
</dbReference>
<dbReference type="PANTHER" id="PTHR37694:SF1">
    <property type="entry name" value="SLR8022 PROTEIN"/>
    <property type="match status" value="1"/>
</dbReference>
<dbReference type="RefSeq" id="WP_170088002.1">
    <property type="nucleotide sequence ID" value="NZ_JABAFG010000022.1"/>
</dbReference>
<dbReference type="Pfam" id="PF07883">
    <property type="entry name" value="Cupin_2"/>
    <property type="match status" value="1"/>
</dbReference>
<accession>A0A848C1Q0</accession>